<dbReference type="Proteomes" id="UP000030675">
    <property type="component" value="Unassembled WGS sequence"/>
</dbReference>
<dbReference type="RefSeq" id="WP_023932619.1">
    <property type="nucleotide sequence ID" value="NZ_DF196819.1"/>
</dbReference>
<dbReference type="InterPro" id="IPR050087">
    <property type="entry name" value="AON_synthase_class-II"/>
</dbReference>
<evidence type="ECO:0000256" key="1">
    <source>
        <dbReference type="ARBA" id="ARBA00001933"/>
    </source>
</evidence>
<dbReference type="Pfam" id="PF00155">
    <property type="entry name" value="Aminotran_1_2"/>
    <property type="match status" value="1"/>
</dbReference>
<feature type="binding site" evidence="9">
    <location>
        <position position="359"/>
    </location>
    <ligand>
        <name>substrate</name>
    </ligand>
</feature>
<dbReference type="UniPathway" id="UPA00078"/>
<accession>A0A0U1P673</accession>
<dbReference type="HOGENOM" id="CLU_015846_11_2_6"/>
<dbReference type="InterPro" id="IPR001917">
    <property type="entry name" value="Aminotrans_II_pyridoxalP_BS"/>
</dbReference>
<feature type="domain" description="Aminotransferase class I/classII large" evidence="11">
    <location>
        <begin position="48"/>
        <end position="386"/>
    </location>
</feature>
<evidence type="ECO:0000256" key="8">
    <source>
        <dbReference type="ARBA" id="ARBA00047715"/>
    </source>
</evidence>
<dbReference type="InterPro" id="IPR015424">
    <property type="entry name" value="PyrdxlP-dep_Trfase"/>
</dbReference>
<dbReference type="SUPFAM" id="SSF53383">
    <property type="entry name" value="PLP-dependent transferases"/>
    <property type="match status" value="1"/>
</dbReference>
<dbReference type="PROSITE" id="PS00599">
    <property type="entry name" value="AA_TRANSFER_CLASS_2"/>
    <property type="match status" value="1"/>
</dbReference>
<evidence type="ECO:0000256" key="3">
    <source>
        <dbReference type="ARBA" id="ARBA00010008"/>
    </source>
</evidence>
<evidence type="ECO:0000256" key="4">
    <source>
        <dbReference type="ARBA" id="ARBA00011738"/>
    </source>
</evidence>
<keyword evidence="7 9" id="KW-0663">Pyridoxal phosphate</keyword>
<evidence type="ECO:0000256" key="5">
    <source>
        <dbReference type="ARBA" id="ARBA00022679"/>
    </source>
</evidence>
<dbReference type="PANTHER" id="PTHR13693">
    <property type="entry name" value="CLASS II AMINOTRANSFERASE/8-AMINO-7-OXONONANOATE SYNTHASE"/>
    <property type="match status" value="1"/>
</dbReference>
<protein>
    <recommendedName>
        <fullName evidence="9">8-amino-7-oxononanoate synthase</fullName>
        <shortName evidence="9">AONS</shortName>
        <ecNumber evidence="9">2.3.1.47</ecNumber>
    </recommendedName>
    <alternativeName>
        <fullName evidence="9">7-keto-8-amino-pelargonic acid synthase</fullName>
        <shortName evidence="9">7-KAP synthase</shortName>
        <shortName evidence="9">KAPA synthase</shortName>
    </alternativeName>
    <alternativeName>
        <fullName evidence="9">8-amino-7-ketopelargonate synthase</fullName>
    </alternativeName>
</protein>
<dbReference type="InterPro" id="IPR004839">
    <property type="entry name" value="Aminotransferase_I/II_large"/>
</dbReference>
<evidence type="ECO:0000256" key="9">
    <source>
        <dbReference type="HAMAP-Rule" id="MF_01693"/>
    </source>
</evidence>
<dbReference type="InterPro" id="IPR022834">
    <property type="entry name" value="AONS_Proteobacteria"/>
</dbReference>
<proteinExistence type="inferred from homology"/>
<comment type="catalytic activity">
    <reaction evidence="8 9">
        <text>6-carboxyhexanoyl-[ACP] + L-alanine + H(+) = (8S)-8-amino-7-oxononanoate + holo-[ACP] + CO2</text>
        <dbReference type="Rhea" id="RHEA:42288"/>
        <dbReference type="Rhea" id="RHEA-COMP:9685"/>
        <dbReference type="Rhea" id="RHEA-COMP:9955"/>
        <dbReference type="ChEBI" id="CHEBI:15378"/>
        <dbReference type="ChEBI" id="CHEBI:16526"/>
        <dbReference type="ChEBI" id="CHEBI:57972"/>
        <dbReference type="ChEBI" id="CHEBI:64479"/>
        <dbReference type="ChEBI" id="CHEBI:78846"/>
        <dbReference type="ChEBI" id="CHEBI:149468"/>
        <dbReference type="EC" id="2.3.1.47"/>
    </reaction>
</comment>
<comment type="subunit">
    <text evidence="4 9">Homodimer.</text>
</comment>
<dbReference type="GO" id="GO:0030170">
    <property type="term" value="F:pyridoxal phosphate binding"/>
    <property type="evidence" value="ECO:0007669"/>
    <property type="project" value="UniProtKB-UniRule"/>
</dbReference>
<feature type="modified residue" description="N6-(pyridoxal phosphate)lysine" evidence="9 10">
    <location>
        <position position="246"/>
    </location>
</feature>
<comment type="cofactor">
    <cofactor evidence="1 9 10">
        <name>pyridoxal 5'-phosphate</name>
        <dbReference type="ChEBI" id="CHEBI:597326"/>
    </cofactor>
</comment>
<dbReference type="GO" id="GO:0008710">
    <property type="term" value="F:8-amino-7-oxononanoate synthase activity"/>
    <property type="evidence" value="ECO:0007669"/>
    <property type="project" value="UniProtKB-UniRule"/>
</dbReference>
<evidence type="ECO:0000256" key="7">
    <source>
        <dbReference type="ARBA" id="ARBA00022898"/>
    </source>
</evidence>
<feature type="binding site" evidence="9">
    <location>
        <position position="243"/>
    </location>
    <ligand>
        <name>pyridoxal 5'-phosphate</name>
        <dbReference type="ChEBI" id="CHEBI:597326"/>
    </ligand>
</feature>
<evidence type="ECO:0000256" key="2">
    <source>
        <dbReference type="ARBA" id="ARBA00004746"/>
    </source>
</evidence>
<dbReference type="Gene3D" id="3.90.1150.10">
    <property type="entry name" value="Aspartate Aminotransferase, domain 1"/>
    <property type="match status" value="1"/>
</dbReference>
<evidence type="ECO:0000256" key="10">
    <source>
        <dbReference type="PIRSR" id="PIRSR604723-51"/>
    </source>
</evidence>
<keyword evidence="5 9" id="KW-0808">Transferase</keyword>
<comment type="similarity">
    <text evidence="3 9">Belongs to the class-II pyridoxal-phosphate-dependent aminotransferase family. BioF subfamily.</text>
</comment>
<dbReference type="PANTHER" id="PTHR13693:SF100">
    <property type="entry name" value="8-AMINO-7-OXONONANOATE SYNTHASE"/>
    <property type="match status" value="1"/>
</dbReference>
<dbReference type="InterPro" id="IPR015422">
    <property type="entry name" value="PyrdxlP-dep_Trfase_small"/>
</dbReference>
<keyword evidence="6 9" id="KW-0093">Biotin biosynthesis</keyword>
<dbReference type="eggNOG" id="COG0156">
    <property type="taxonomic scope" value="Bacteria"/>
</dbReference>
<evidence type="ECO:0000313" key="13">
    <source>
        <dbReference type="Proteomes" id="UP000030675"/>
    </source>
</evidence>
<organism evidence="12 13">
    <name type="scientific">Photobacterium leiognathi lrivu.4.1</name>
    <dbReference type="NCBI Taxonomy" id="1248232"/>
    <lineage>
        <taxon>Bacteria</taxon>
        <taxon>Pseudomonadati</taxon>
        <taxon>Pseudomonadota</taxon>
        <taxon>Gammaproteobacteria</taxon>
        <taxon>Vibrionales</taxon>
        <taxon>Vibrionaceae</taxon>
        <taxon>Photobacterium</taxon>
    </lineage>
</organism>
<dbReference type="NCBIfam" id="TIGR00858">
    <property type="entry name" value="bioF"/>
    <property type="match status" value="1"/>
</dbReference>
<comment type="pathway">
    <text evidence="2 9">Cofactor biosynthesis; biotin biosynthesis.</text>
</comment>
<feature type="binding site" evidence="9">
    <location>
        <position position="217"/>
    </location>
    <ligand>
        <name>pyridoxal 5'-phosphate</name>
        <dbReference type="ChEBI" id="CHEBI:597326"/>
    </ligand>
</feature>
<dbReference type="InterPro" id="IPR015421">
    <property type="entry name" value="PyrdxlP-dep_Trfase_major"/>
</dbReference>
<gene>
    <name evidence="9" type="primary">bioF</name>
    <name evidence="12" type="ORF">PLEI_1715</name>
</gene>
<dbReference type="GO" id="GO:0009102">
    <property type="term" value="P:biotin biosynthetic process"/>
    <property type="evidence" value="ECO:0007669"/>
    <property type="project" value="UniProtKB-UniRule"/>
</dbReference>
<dbReference type="EMBL" id="DF196819">
    <property type="protein sequence ID" value="GAD30060.1"/>
    <property type="molecule type" value="Genomic_DNA"/>
</dbReference>
<evidence type="ECO:0000256" key="6">
    <source>
        <dbReference type="ARBA" id="ARBA00022756"/>
    </source>
</evidence>
<dbReference type="CDD" id="cd06454">
    <property type="entry name" value="KBL_like"/>
    <property type="match status" value="1"/>
</dbReference>
<comment type="function">
    <text evidence="9">Catalyzes the decarboxylative condensation of pimeloyl-[acyl-carrier protein] and L-alanine to produce 8-amino-7-oxononanoate (AON), [acyl-carrier protein], and carbon dioxide.</text>
</comment>
<dbReference type="InterPro" id="IPR004723">
    <property type="entry name" value="AONS_Archaea/Proteobacteria"/>
</dbReference>
<evidence type="ECO:0000259" key="11">
    <source>
        <dbReference type="Pfam" id="PF00155"/>
    </source>
</evidence>
<feature type="binding site" evidence="9">
    <location>
        <begin position="115"/>
        <end position="116"/>
    </location>
    <ligand>
        <name>pyridoxal 5'-phosphate</name>
        <dbReference type="ChEBI" id="CHEBI:597326"/>
    </ligand>
</feature>
<feature type="binding site" evidence="9">
    <location>
        <position position="22"/>
    </location>
    <ligand>
        <name>substrate</name>
    </ligand>
</feature>
<dbReference type="HAMAP" id="MF_01693">
    <property type="entry name" value="BioF_aminotrans_2"/>
    <property type="match status" value="1"/>
</dbReference>
<dbReference type="AlphaFoldDB" id="A0A0U1P673"/>
<name>A0A0U1P673_PHOLE</name>
<evidence type="ECO:0000313" key="12">
    <source>
        <dbReference type="EMBL" id="GAD30060.1"/>
    </source>
</evidence>
<sequence length="397" mass="43747">MPHFSQRFRQALIERDKQGLYRSRTCLSRQLQAHQQQSSQVSVDQQSLINFSSNDYLGLAQSPELINAWQQGLSLYGAGSGASPLVTGFHSPHAKLEVQLSEWLGYDRALLFSSGFSANQALLFTLLHKQDVVFQDKLNHASLMEAGMLSPALMKRFAHNDVEALDTLLKKHTVGSEQANMVITEGVFSMDGDCSPLSKLRQTCDTHHAWLVVDDAHGCGVLGEEGKGSCAAANIKADILVITFGKAFGLQGAAILCDNDTAEYLIQFARHFIYSTAMPPAQAHALSKACELIQQQAWRREKLHDLSELLSDKLDPAIPLQQTSTPIKPIVIGESERTVAISEQLKQRGLWIGAIRPPTVPKNTARLRVTLTATHNEQDIRLLAASLNEVINEQYNG</sequence>
<dbReference type="Gene3D" id="3.40.640.10">
    <property type="entry name" value="Type I PLP-dependent aspartate aminotransferase-like (Major domain)"/>
    <property type="match status" value="1"/>
</dbReference>
<reference evidence="13" key="1">
    <citation type="submission" date="2012-12" db="EMBL/GenBank/DDBJ databases">
        <title>Genome Sequence of Photobacterium leiognathi lrivu.4.1.</title>
        <authorList>
            <person name="Urbanczyk H."/>
            <person name="Ogura Y."/>
            <person name="Hayashi T."/>
            <person name="Dunlap P.V."/>
        </authorList>
    </citation>
    <scope>NUCLEOTIDE SEQUENCE [LARGE SCALE GENOMIC DNA]</scope>
    <source>
        <strain evidence="13">lrivu.4.1</strain>
    </source>
</reference>
<feature type="binding site" evidence="9">
    <location>
        <position position="189"/>
    </location>
    <ligand>
        <name>pyridoxal 5'-phosphate</name>
        <dbReference type="ChEBI" id="CHEBI:597326"/>
    </ligand>
</feature>
<dbReference type="EC" id="2.3.1.47" evidence="9"/>
<feature type="binding site" evidence="9">
    <location>
        <position position="140"/>
    </location>
    <ligand>
        <name>substrate</name>
    </ligand>
</feature>